<gene>
    <name evidence="1" type="ORF">GRB96_03785</name>
</gene>
<dbReference type="EMBL" id="WUTT01000001">
    <property type="protein sequence ID" value="NAW33542.1"/>
    <property type="molecule type" value="Genomic_DNA"/>
</dbReference>
<evidence type="ECO:0000313" key="1">
    <source>
        <dbReference type="EMBL" id="NAW33542.1"/>
    </source>
</evidence>
<evidence type="ECO:0000313" key="2">
    <source>
        <dbReference type="Proteomes" id="UP000487929"/>
    </source>
</evidence>
<dbReference type="OrthoDB" id="8911262at2"/>
<dbReference type="Proteomes" id="UP000487929">
    <property type="component" value="Unassembled WGS sequence"/>
</dbReference>
<dbReference type="RefSeq" id="WP_161430648.1">
    <property type="nucleotide sequence ID" value="NZ_WUTT01000001.1"/>
</dbReference>
<dbReference type="Pfam" id="PF06945">
    <property type="entry name" value="DUF1289"/>
    <property type="match status" value="1"/>
</dbReference>
<reference evidence="1 2" key="1">
    <citation type="submission" date="2019-12" db="EMBL/GenBank/DDBJ databases">
        <title>Draft genome sequencing of Halomonas alimentaria DSM 15356.</title>
        <authorList>
            <person name="Pandiyan K."/>
            <person name="Kushwaha P."/>
            <person name="Gowdham M."/>
            <person name="Chakdar H."/>
            <person name="Singh A."/>
            <person name="Kumar M."/>
            <person name="Saxena A.K."/>
        </authorList>
    </citation>
    <scope>NUCLEOTIDE SEQUENCE [LARGE SCALE GENOMIC DNA]</scope>
    <source>
        <strain evidence="1 2">DSM 15356</strain>
    </source>
</reference>
<dbReference type="PANTHER" id="PTHR35175:SF2">
    <property type="entry name" value="DUF1289 DOMAIN-CONTAINING PROTEIN"/>
    <property type="match status" value="1"/>
</dbReference>
<organism evidence="1 2">
    <name type="scientific">Halomonas alimentaria</name>
    <dbReference type="NCBI Taxonomy" id="147248"/>
    <lineage>
        <taxon>Bacteria</taxon>
        <taxon>Pseudomonadati</taxon>
        <taxon>Pseudomonadota</taxon>
        <taxon>Gammaproteobacteria</taxon>
        <taxon>Oceanospirillales</taxon>
        <taxon>Halomonadaceae</taxon>
        <taxon>Halomonas</taxon>
    </lineage>
</organism>
<accession>A0A7X5APM5</accession>
<keyword evidence="2" id="KW-1185">Reference proteome</keyword>
<dbReference type="PANTHER" id="PTHR35175">
    <property type="entry name" value="DUF1289 DOMAIN-CONTAINING PROTEIN"/>
    <property type="match status" value="1"/>
</dbReference>
<sequence length="67" mass="7472">MSDVRRQRPASPCVQICRVRPADSLCEGCGRTLDEITAWSRLDEDGREAVWQRLEAEGWPVSGSDPA</sequence>
<dbReference type="AlphaFoldDB" id="A0A7X5APM5"/>
<comment type="caution">
    <text evidence="1">The sequence shown here is derived from an EMBL/GenBank/DDBJ whole genome shotgun (WGS) entry which is preliminary data.</text>
</comment>
<protein>
    <submittedName>
        <fullName evidence="1">DUF1289 domain-containing protein</fullName>
    </submittedName>
</protein>
<proteinExistence type="predicted"/>
<name>A0A7X5APM5_9GAMM</name>
<dbReference type="InterPro" id="IPR010710">
    <property type="entry name" value="DUF1289"/>
</dbReference>